<dbReference type="EMBL" id="JACHEA010000001">
    <property type="protein sequence ID" value="MBB5337851.1"/>
    <property type="molecule type" value="Genomic_DNA"/>
</dbReference>
<keyword evidence="1" id="KW-0560">Oxidoreductase</keyword>
<protein>
    <submittedName>
        <fullName evidence="1">Xanthine dehydrogenase YagR molybdenum-binding subunit</fullName>
        <ecNumber evidence="1">1.17.1.4</ecNumber>
    </submittedName>
</protein>
<organism evidence="1 2">
    <name type="scientific">Tunturiibacter gelidiferens</name>
    <dbReference type="NCBI Taxonomy" id="3069689"/>
    <lineage>
        <taxon>Bacteria</taxon>
        <taxon>Pseudomonadati</taxon>
        <taxon>Acidobacteriota</taxon>
        <taxon>Terriglobia</taxon>
        <taxon>Terriglobales</taxon>
        <taxon>Acidobacteriaceae</taxon>
        <taxon>Tunturiibacter</taxon>
    </lineage>
</organism>
<evidence type="ECO:0000313" key="1">
    <source>
        <dbReference type="EMBL" id="MBB5337851.1"/>
    </source>
</evidence>
<evidence type="ECO:0000313" key="2">
    <source>
        <dbReference type="Proteomes" id="UP000569005"/>
    </source>
</evidence>
<gene>
    <name evidence="1" type="ORF">HDF13_000184</name>
</gene>
<sequence>MTQDTETAPKAAKQLDHRYEGMAKVTGKAKYAAEFSEPFSKSDLTYAYIVQSTIPSGTIVSIDRAAADRAPGVISILTPFNAPKLNPGQPQPPARRNLSLLQNADVNYNGQPVALVVARSLNEAKAAATMLKINYSPKASRVNFMENLGEARWPKNPGKEPAGNHRGDLQAAFTKSSVIVENTYVTPIQHHNPMEPHATIAWWDGEKLNVYDATQYISGVRMSLAKTLNIPIDYVRVVNPVVGGGFGSKGSMWSHVPLCAIAAKVTGKPVKLVLDREQMFGPVGGRPSTVNKIKLGASADGKLLAMQQDVVMNASVMEDFVEHSEGPTKNLYMSEANSVTAKVVEVNLGVSTFMRAPGEAPGTAVLEIATDELAEKLKMDPVQLRLVNYADKDPSHDRPWSSKHLRECYEKASERFGWSKRSPKPGAITEGNALIGYGMATATYPANRSSAQAVVRMLPGGRMFVGSGTQDLGTGTYTIMAQQAAAGLGIDPELVEVKLGDSTLPKAPVSGGSQSSASVLPAIQDATAQLKLKLADLAISDAGSPLHGLKTLDIDAKDGSLFNQNNPSQRDSLADLIARNDGKPVEATGSAEPSESRDAMTSNSWGAVFAEVAVDKDTHMVKVRRVVATYDIGTLLNDKTGLNQLVGGITWGVSFALCEEAHIDPVSGRVLNNSLAEYHVPVNADIETLDVTVLNIPDVKFNPIGSRGIGEIGITGSAAAVANAIYNATGKRIREYPITPDKIMTA</sequence>
<name>A0ACC5NTS3_9BACT</name>
<proteinExistence type="predicted"/>
<keyword evidence="2" id="KW-1185">Reference proteome</keyword>
<reference evidence="1" key="1">
    <citation type="submission" date="2020-08" db="EMBL/GenBank/DDBJ databases">
        <title>Genomic Encyclopedia of Type Strains, Phase IV (KMG-V): Genome sequencing to study the core and pangenomes of soil and plant-associated prokaryotes.</title>
        <authorList>
            <person name="Whitman W."/>
        </authorList>
    </citation>
    <scope>NUCLEOTIDE SEQUENCE</scope>
    <source>
        <strain evidence="1">M8UP15</strain>
    </source>
</reference>
<accession>A0ACC5NTS3</accession>
<dbReference type="Proteomes" id="UP000569005">
    <property type="component" value="Unassembled WGS sequence"/>
</dbReference>
<dbReference type="EC" id="1.17.1.4" evidence="1"/>
<comment type="caution">
    <text evidence="1">The sequence shown here is derived from an EMBL/GenBank/DDBJ whole genome shotgun (WGS) entry which is preliminary data.</text>
</comment>